<reference evidence="1 2" key="1">
    <citation type="submission" date="2018-11" db="EMBL/GenBank/DDBJ databases">
        <title>Rhodococcus spongicola sp. nov. and Rhodococcus xishaensis sp. nov. from marine sponges.</title>
        <authorList>
            <person name="Li L."/>
            <person name="Lin H.W."/>
        </authorList>
    </citation>
    <scope>NUCLEOTIDE SEQUENCE [LARGE SCALE GENOMIC DNA]</scope>
    <source>
        <strain evidence="1 2">CCTCC AB2014297</strain>
    </source>
</reference>
<accession>A0A3S3CZC9</accession>
<dbReference type="AlphaFoldDB" id="A0A3S3CZC9"/>
<proteinExistence type="predicted"/>
<dbReference type="EMBL" id="RKLP01000005">
    <property type="protein sequence ID" value="RVW09332.1"/>
    <property type="molecule type" value="Genomic_DNA"/>
</dbReference>
<evidence type="ECO:0000313" key="1">
    <source>
        <dbReference type="EMBL" id="RVW09332.1"/>
    </source>
</evidence>
<evidence type="ECO:0000313" key="2">
    <source>
        <dbReference type="Proteomes" id="UP000286208"/>
    </source>
</evidence>
<dbReference type="Proteomes" id="UP000286208">
    <property type="component" value="Unassembled WGS sequence"/>
</dbReference>
<comment type="caution">
    <text evidence="1">The sequence shown here is derived from an EMBL/GenBank/DDBJ whole genome shotgun (WGS) entry which is preliminary data.</text>
</comment>
<dbReference type="Pfam" id="PF15589">
    <property type="entry name" value="Imm21"/>
    <property type="match status" value="1"/>
</dbReference>
<dbReference type="RefSeq" id="WP_127916131.1">
    <property type="nucleotide sequence ID" value="NZ_RKLP01000005.1"/>
</dbReference>
<name>A0A3S3CZC9_9NOCA</name>
<gene>
    <name evidence="1" type="ORF">EGT67_11050</name>
</gene>
<dbReference type="InterPro" id="IPR028961">
    <property type="entry name" value="Imm21"/>
</dbReference>
<sequence>MLYTWVESAGGPLLIAPESELGHWGGTSDDLDGPVEAWGDYGRACSVDGYIGLVTIGSQQALVLGDEPARTTYLPTERVFLRWAAADSEEELVAAAQQALQAHITWDEDEDLVWEIREPVMLFDSAWPGAEIELENQLHIALDPGQYRVRATYINGPDNWMILVQLQPTVGNHLNDTTLTTESHPPHASSVSDEFGRRIGSALA</sequence>
<dbReference type="OrthoDB" id="3471576at2"/>
<organism evidence="1 2">
    <name type="scientific">Prescottella agglutinans</name>
    <dbReference type="NCBI Taxonomy" id="1644129"/>
    <lineage>
        <taxon>Bacteria</taxon>
        <taxon>Bacillati</taxon>
        <taxon>Actinomycetota</taxon>
        <taxon>Actinomycetes</taxon>
        <taxon>Mycobacteriales</taxon>
        <taxon>Nocardiaceae</taxon>
        <taxon>Prescottella</taxon>
    </lineage>
</organism>
<evidence type="ECO:0008006" key="3">
    <source>
        <dbReference type="Google" id="ProtNLM"/>
    </source>
</evidence>
<keyword evidence="2" id="KW-1185">Reference proteome</keyword>
<protein>
    <recommendedName>
        <fullName evidence="3">Immunity protein 21 of polymorphic toxin system</fullName>
    </recommendedName>
</protein>